<protein>
    <submittedName>
        <fullName evidence="4">Anthocyanidin 3-O-glucosyltransferase 7-like</fullName>
    </submittedName>
</protein>
<dbReference type="Proteomes" id="UP000504603">
    <property type="component" value="Unplaced"/>
</dbReference>
<dbReference type="PANTHER" id="PTHR11926">
    <property type="entry name" value="GLUCOSYL/GLUCURONOSYL TRANSFERASES"/>
    <property type="match status" value="1"/>
</dbReference>
<proteinExistence type="inferred from homology"/>
<gene>
    <name evidence="4" type="primary">LOC111007338</name>
</gene>
<dbReference type="Gene3D" id="3.40.50.2000">
    <property type="entry name" value="Glycogen Phosphorylase B"/>
    <property type="match status" value="1"/>
</dbReference>
<dbReference type="SUPFAM" id="SSF53756">
    <property type="entry name" value="UDP-Glycosyltransferase/glycogen phosphorylase"/>
    <property type="match status" value="1"/>
</dbReference>
<name>A0A6J1C4M1_MOMCH</name>
<dbReference type="OrthoDB" id="5835829at2759"/>
<accession>A0A6J1C4M1</accession>
<reference evidence="4" key="1">
    <citation type="submission" date="2025-08" db="UniProtKB">
        <authorList>
            <consortium name="RefSeq"/>
        </authorList>
    </citation>
    <scope>IDENTIFICATION</scope>
</reference>
<dbReference type="AlphaFoldDB" id="A0A6J1C4M1"/>
<dbReference type="GO" id="GO:0080044">
    <property type="term" value="F:quercetin 7-O-glucosyltransferase activity"/>
    <property type="evidence" value="ECO:0007669"/>
    <property type="project" value="TreeGrafter"/>
</dbReference>
<dbReference type="KEGG" id="mcha:111007338"/>
<evidence type="ECO:0000313" key="3">
    <source>
        <dbReference type="Proteomes" id="UP000504603"/>
    </source>
</evidence>
<dbReference type="PANTHER" id="PTHR11926:SF774">
    <property type="entry name" value="UDP-GLYCOSYLTRANSFERASE 85A1-RELATED"/>
    <property type="match status" value="1"/>
</dbReference>
<evidence type="ECO:0000313" key="4">
    <source>
        <dbReference type="RefSeq" id="XP_022135368.1"/>
    </source>
</evidence>
<comment type="similarity">
    <text evidence="1">Belongs to the UDP-glycosyltransferase family.</text>
</comment>
<dbReference type="GO" id="GO:0080043">
    <property type="term" value="F:quercetin 3-O-glucosyltransferase activity"/>
    <property type="evidence" value="ECO:0007669"/>
    <property type="project" value="TreeGrafter"/>
</dbReference>
<evidence type="ECO:0000256" key="1">
    <source>
        <dbReference type="ARBA" id="ARBA00009995"/>
    </source>
</evidence>
<sequence>MESVGGGVAMIGRPFMGDQGMNVKTVESVWGIGVGLEGGVLTKAGILKALGQVLGTEKGKQMRDNVAVLRELAHNAAAPTGSSSRNFGRLVEIVTKSI</sequence>
<organism evidence="3 4">
    <name type="scientific">Momordica charantia</name>
    <name type="common">Bitter gourd</name>
    <name type="synonym">Balsam pear</name>
    <dbReference type="NCBI Taxonomy" id="3673"/>
    <lineage>
        <taxon>Eukaryota</taxon>
        <taxon>Viridiplantae</taxon>
        <taxon>Streptophyta</taxon>
        <taxon>Embryophyta</taxon>
        <taxon>Tracheophyta</taxon>
        <taxon>Spermatophyta</taxon>
        <taxon>Magnoliopsida</taxon>
        <taxon>eudicotyledons</taxon>
        <taxon>Gunneridae</taxon>
        <taxon>Pentapetalae</taxon>
        <taxon>rosids</taxon>
        <taxon>fabids</taxon>
        <taxon>Cucurbitales</taxon>
        <taxon>Cucurbitaceae</taxon>
        <taxon>Momordiceae</taxon>
        <taxon>Momordica</taxon>
    </lineage>
</organism>
<dbReference type="Pfam" id="PF00201">
    <property type="entry name" value="UDPGT"/>
    <property type="match status" value="1"/>
</dbReference>
<evidence type="ECO:0000256" key="2">
    <source>
        <dbReference type="ARBA" id="ARBA00022679"/>
    </source>
</evidence>
<dbReference type="InterPro" id="IPR002213">
    <property type="entry name" value="UDP_glucos_trans"/>
</dbReference>
<keyword evidence="3" id="KW-1185">Reference proteome</keyword>
<dbReference type="RefSeq" id="XP_022135368.1">
    <property type="nucleotide sequence ID" value="XM_022279676.1"/>
</dbReference>
<keyword evidence="2" id="KW-0808">Transferase</keyword>
<dbReference type="GeneID" id="111007338"/>